<feature type="transmembrane region" description="Helical" evidence="1">
    <location>
        <begin position="12"/>
        <end position="29"/>
    </location>
</feature>
<protein>
    <submittedName>
        <fullName evidence="2">Spore cortex biosynthesis protein YabQ</fullName>
    </submittedName>
</protein>
<dbReference type="EMBL" id="JAESWA010000012">
    <property type="protein sequence ID" value="MBL4930628.1"/>
    <property type="molecule type" value="Genomic_DNA"/>
</dbReference>
<organism evidence="2 3">
    <name type="scientific">Clostridium paridis</name>
    <dbReference type="NCBI Taxonomy" id="2803863"/>
    <lineage>
        <taxon>Bacteria</taxon>
        <taxon>Bacillati</taxon>
        <taxon>Bacillota</taxon>
        <taxon>Clostridia</taxon>
        <taxon>Eubacteriales</taxon>
        <taxon>Clostridiaceae</taxon>
        <taxon>Clostridium</taxon>
    </lineage>
</organism>
<name>A0A937K3M1_9CLOT</name>
<keyword evidence="3" id="KW-1185">Reference proteome</keyword>
<comment type="caution">
    <text evidence="2">The sequence shown here is derived from an EMBL/GenBank/DDBJ whole genome shotgun (WGS) entry which is preliminary data.</text>
</comment>
<sequence length="130" mass="15122">MLLPNNVQYNIIVYSLLAGMLTGIFFDAYRIIRGNGINKVIIIFEDLLFGILSGLAIFTFLLYYNSAFLGFYVYCGIIIGFILYLRLISKYILRFEKMLLSSVNKFFRIILINVIYILKIIFYKILGKSK</sequence>
<dbReference type="Proteomes" id="UP000623681">
    <property type="component" value="Unassembled WGS sequence"/>
</dbReference>
<evidence type="ECO:0000313" key="3">
    <source>
        <dbReference type="Proteomes" id="UP000623681"/>
    </source>
</evidence>
<dbReference type="AlphaFoldDB" id="A0A937K3M1"/>
<feature type="transmembrane region" description="Helical" evidence="1">
    <location>
        <begin position="41"/>
        <end position="63"/>
    </location>
</feature>
<dbReference type="NCBIfam" id="TIGR02893">
    <property type="entry name" value="spore_yabQ"/>
    <property type="match status" value="1"/>
</dbReference>
<dbReference type="RefSeq" id="WP_202766013.1">
    <property type="nucleotide sequence ID" value="NZ_JAESWA010000012.1"/>
</dbReference>
<proteinExistence type="predicted"/>
<reference evidence="2" key="1">
    <citation type="submission" date="2021-01" db="EMBL/GenBank/DDBJ databases">
        <title>Genome public.</title>
        <authorList>
            <person name="Liu C."/>
            <person name="Sun Q."/>
        </authorList>
    </citation>
    <scope>NUCLEOTIDE SEQUENCE</scope>
    <source>
        <strain evidence="2">YIM B02565</strain>
    </source>
</reference>
<feature type="transmembrane region" description="Helical" evidence="1">
    <location>
        <begin position="69"/>
        <end position="85"/>
    </location>
</feature>
<feature type="transmembrane region" description="Helical" evidence="1">
    <location>
        <begin position="106"/>
        <end position="126"/>
    </location>
</feature>
<keyword evidence="1" id="KW-0812">Transmembrane</keyword>
<keyword evidence="1" id="KW-0472">Membrane</keyword>
<gene>
    <name evidence="2" type="ORF">JK634_02325</name>
</gene>
<evidence type="ECO:0000256" key="1">
    <source>
        <dbReference type="SAM" id="Phobius"/>
    </source>
</evidence>
<evidence type="ECO:0000313" key="2">
    <source>
        <dbReference type="EMBL" id="MBL4930628.1"/>
    </source>
</evidence>
<dbReference type="InterPro" id="IPR019074">
    <property type="entry name" value="YabQ"/>
</dbReference>
<dbReference type="Pfam" id="PF09578">
    <property type="entry name" value="Spore_YabQ"/>
    <property type="match status" value="1"/>
</dbReference>
<accession>A0A937K3M1</accession>
<keyword evidence="1" id="KW-1133">Transmembrane helix</keyword>